<sequence length="201" mass="24237">MRFPWATHLLIFGKSRKQVGQYMAYAIKILEKDLKLKVNREKTCITSVYQGVAYLGVNICEKWVIIHPKRIKRFKDKIRKLTKRNQGKNLEDIIKEINPVLRGWINYFRIANCKTLLEDLMGWIRRRLRMKKMKEWKSWKALHKQLRRMGYHGDFEKISVTRWRNSASPLISMALPNRWFDTLRLYDMTKVKVGILPCYYE</sequence>
<gene>
    <name evidence="2" type="ORF">L7E55_14090</name>
</gene>
<accession>A0A9X4H378</accession>
<feature type="domain" description="Group II intron maturase-specific" evidence="1">
    <location>
        <begin position="71"/>
        <end position="149"/>
    </location>
</feature>
<dbReference type="Pfam" id="PF08388">
    <property type="entry name" value="GIIM"/>
    <property type="match status" value="1"/>
</dbReference>
<dbReference type="EMBL" id="JAKOAV010000031">
    <property type="protein sequence ID" value="MDF9409471.1"/>
    <property type="molecule type" value="Genomic_DNA"/>
</dbReference>
<dbReference type="Proteomes" id="UP001154312">
    <property type="component" value="Unassembled WGS sequence"/>
</dbReference>
<comment type="caution">
    <text evidence="2">The sequence shown here is derived from an EMBL/GenBank/DDBJ whole genome shotgun (WGS) entry which is preliminary data.</text>
</comment>
<reference evidence="2" key="1">
    <citation type="submission" date="2022-02" db="EMBL/GenBank/DDBJ databases">
        <authorList>
            <person name="Leng L."/>
        </authorList>
    </citation>
    <scope>NUCLEOTIDE SEQUENCE</scope>
    <source>
        <strain evidence="2">JI</strain>
    </source>
</reference>
<dbReference type="RefSeq" id="WP_277444940.1">
    <property type="nucleotide sequence ID" value="NZ_JAKOAV010000031.1"/>
</dbReference>
<evidence type="ECO:0000313" key="2">
    <source>
        <dbReference type="EMBL" id="MDF9409471.1"/>
    </source>
</evidence>
<proteinExistence type="predicted"/>
<dbReference type="AlphaFoldDB" id="A0A9X4H378"/>
<protein>
    <recommendedName>
        <fullName evidence="1">Group II intron maturase-specific domain-containing protein</fullName>
    </recommendedName>
</protein>
<keyword evidence="3" id="KW-1185">Reference proteome</keyword>
<name>A0A9X4H378_9FIRM</name>
<evidence type="ECO:0000259" key="1">
    <source>
        <dbReference type="Pfam" id="PF08388"/>
    </source>
</evidence>
<dbReference type="InterPro" id="IPR013597">
    <property type="entry name" value="Mat_intron_G2"/>
</dbReference>
<organism evidence="2 3">
    <name type="scientific">Pelotomaculum isophthalicicum JI</name>
    <dbReference type="NCBI Taxonomy" id="947010"/>
    <lineage>
        <taxon>Bacteria</taxon>
        <taxon>Bacillati</taxon>
        <taxon>Bacillota</taxon>
        <taxon>Clostridia</taxon>
        <taxon>Eubacteriales</taxon>
        <taxon>Desulfotomaculaceae</taxon>
        <taxon>Pelotomaculum</taxon>
    </lineage>
</organism>
<evidence type="ECO:0000313" key="3">
    <source>
        <dbReference type="Proteomes" id="UP001154312"/>
    </source>
</evidence>